<accession>X1F9H3</accession>
<feature type="non-terminal residue" evidence="1">
    <location>
        <position position="1"/>
    </location>
</feature>
<sequence>TWAEAIPSIILGFTYGWDGGYAEESTLVPGEGYWMWAYEACDLLIPSNVEADNHITYLDVGWNLVGVHKFNRPKLDILVQYDSDWLTWDDAVGNDVILDFIYLWYRVGQYYMLYETFLTSHGYWVYAYKGCALKEPIL</sequence>
<gene>
    <name evidence="1" type="ORF">S03H2_18920</name>
</gene>
<comment type="caution">
    <text evidence="1">The sequence shown here is derived from an EMBL/GenBank/DDBJ whole genome shotgun (WGS) entry which is preliminary data.</text>
</comment>
<organism evidence="1">
    <name type="scientific">marine sediment metagenome</name>
    <dbReference type="NCBI Taxonomy" id="412755"/>
    <lineage>
        <taxon>unclassified sequences</taxon>
        <taxon>metagenomes</taxon>
        <taxon>ecological metagenomes</taxon>
    </lineage>
</organism>
<dbReference type="EMBL" id="BARU01009839">
    <property type="protein sequence ID" value="GAH42281.1"/>
    <property type="molecule type" value="Genomic_DNA"/>
</dbReference>
<evidence type="ECO:0000313" key="1">
    <source>
        <dbReference type="EMBL" id="GAH42281.1"/>
    </source>
</evidence>
<proteinExistence type="predicted"/>
<name>X1F9H3_9ZZZZ</name>
<protein>
    <submittedName>
        <fullName evidence="1">Uncharacterized protein</fullName>
    </submittedName>
</protein>
<reference evidence="1" key="1">
    <citation type="journal article" date="2014" name="Front. Microbiol.">
        <title>High frequency of phylogenetically diverse reductive dehalogenase-homologous genes in deep subseafloor sedimentary metagenomes.</title>
        <authorList>
            <person name="Kawai M."/>
            <person name="Futagami T."/>
            <person name="Toyoda A."/>
            <person name="Takaki Y."/>
            <person name="Nishi S."/>
            <person name="Hori S."/>
            <person name="Arai W."/>
            <person name="Tsubouchi T."/>
            <person name="Morono Y."/>
            <person name="Uchiyama I."/>
            <person name="Ito T."/>
            <person name="Fujiyama A."/>
            <person name="Inagaki F."/>
            <person name="Takami H."/>
        </authorList>
    </citation>
    <scope>NUCLEOTIDE SEQUENCE</scope>
    <source>
        <strain evidence="1">Expedition CK06-06</strain>
    </source>
</reference>
<dbReference type="AlphaFoldDB" id="X1F9H3"/>